<comment type="caution">
    <text evidence="1">The sequence shown here is derived from an EMBL/GenBank/DDBJ whole genome shotgun (WGS) entry which is preliminary data.</text>
</comment>
<dbReference type="Pfam" id="PF13376">
    <property type="entry name" value="OmdA"/>
    <property type="match status" value="1"/>
</dbReference>
<keyword evidence="1" id="KW-0238">DNA-binding</keyword>
<protein>
    <submittedName>
        <fullName evidence="1">Bifunctional DNA-binding transcriptional regulator/antitoxin component of YhaV-PrlF toxin-antitoxin module</fullName>
    </submittedName>
</protein>
<dbReference type="AlphaFoldDB" id="A0A7W9ENC4"/>
<dbReference type="Proteomes" id="UP000555546">
    <property type="component" value="Unassembled WGS sequence"/>
</dbReference>
<dbReference type="Pfam" id="PF08922">
    <property type="entry name" value="DUF1905"/>
    <property type="match status" value="1"/>
</dbReference>
<dbReference type="InterPro" id="IPR015018">
    <property type="entry name" value="DUF1905"/>
</dbReference>
<dbReference type="Gene3D" id="2.40.30.100">
    <property type="entry name" value="AF2212/PG0164-like"/>
    <property type="match status" value="1"/>
</dbReference>
<gene>
    <name evidence="1" type="ORF">FHS76_004181</name>
</gene>
<name>A0A7W9ENC4_9HYPH</name>
<accession>A0A7W9ENC4</accession>
<sequence>MKFRAQLIPSGNATGVEVPDDVMQALGPAGRPPVTITINGHTWRSRVAAMRGQHLIGISAANRAAARISEGDIVEIDVEIDEEPREVVEPAELAQALNNYPQARASFDRLPFGLRQKHVRTIQEARSADIRERHITKLIAALKDSPSSKAQ</sequence>
<evidence type="ECO:0000313" key="1">
    <source>
        <dbReference type="EMBL" id="MBB5704264.1"/>
    </source>
</evidence>
<proteinExistence type="predicted"/>
<organism evidence="1 2">
    <name type="scientific">Brucella daejeonensis</name>
    <dbReference type="NCBI Taxonomy" id="659015"/>
    <lineage>
        <taxon>Bacteria</taxon>
        <taxon>Pseudomonadati</taxon>
        <taxon>Pseudomonadota</taxon>
        <taxon>Alphaproteobacteria</taxon>
        <taxon>Hyphomicrobiales</taxon>
        <taxon>Brucellaceae</taxon>
        <taxon>Brucella/Ochrobactrum group</taxon>
        <taxon>Brucella</taxon>
    </lineage>
</organism>
<dbReference type="InterPro" id="IPR037079">
    <property type="entry name" value="AF2212/PG0164-like_sf"/>
</dbReference>
<reference evidence="1 2" key="1">
    <citation type="submission" date="2020-08" db="EMBL/GenBank/DDBJ databases">
        <title>Genomic Encyclopedia of Type Strains, Phase IV (KMG-IV): sequencing the most valuable type-strain genomes for metagenomic binning, comparative biology and taxonomic classification.</title>
        <authorList>
            <person name="Goeker M."/>
        </authorList>
    </citation>
    <scope>NUCLEOTIDE SEQUENCE [LARGE SCALE GENOMIC DNA]</scope>
    <source>
        <strain evidence="1 2">DSM 26944</strain>
    </source>
</reference>
<dbReference type="RefSeq" id="WP_183657438.1">
    <property type="nucleotide sequence ID" value="NZ_JACIJG010000026.1"/>
</dbReference>
<evidence type="ECO:0000313" key="2">
    <source>
        <dbReference type="Proteomes" id="UP000555546"/>
    </source>
</evidence>
<dbReference type="GO" id="GO:0003677">
    <property type="term" value="F:DNA binding"/>
    <property type="evidence" value="ECO:0007669"/>
    <property type="project" value="UniProtKB-KW"/>
</dbReference>
<dbReference type="EMBL" id="JACIJG010000026">
    <property type="protein sequence ID" value="MBB5704264.1"/>
    <property type="molecule type" value="Genomic_DNA"/>
</dbReference>
<dbReference type="SUPFAM" id="SSF141694">
    <property type="entry name" value="AF2212/PG0164-like"/>
    <property type="match status" value="1"/>
</dbReference>
<keyword evidence="2" id="KW-1185">Reference proteome</keyword>